<evidence type="ECO:0008006" key="5">
    <source>
        <dbReference type="Google" id="ProtNLM"/>
    </source>
</evidence>
<dbReference type="InterPro" id="IPR051240">
    <property type="entry name" value="Mito_RNA-Proc/Resp"/>
</dbReference>
<evidence type="ECO:0000256" key="1">
    <source>
        <dbReference type="ARBA" id="ARBA00022737"/>
    </source>
</evidence>
<gene>
    <name evidence="3" type="ORF">VP1G_05716</name>
</gene>
<dbReference type="EMBL" id="KN714713">
    <property type="protein sequence ID" value="KUI58416.1"/>
    <property type="molecule type" value="Genomic_DNA"/>
</dbReference>
<proteinExistence type="predicted"/>
<dbReference type="Gene3D" id="1.25.40.10">
    <property type="entry name" value="Tetratricopeptide repeat domain"/>
    <property type="match status" value="2"/>
</dbReference>
<keyword evidence="1" id="KW-0677">Repeat</keyword>
<feature type="compositionally biased region" description="Basic and acidic residues" evidence="2">
    <location>
        <begin position="66"/>
        <end position="79"/>
    </location>
</feature>
<protein>
    <recommendedName>
        <fullName evidence="5">Pentatricopeptide repeat domain-containing protein</fullName>
    </recommendedName>
</protein>
<reference evidence="4" key="1">
    <citation type="submission" date="2014-12" db="EMBL/GenBank/DDBJ databases">
        <title>Genome Sequence of Valsa Canker Pathogens Uncovers a Specific Adaption of Colonization on Woody Bark.</title>
        <authorList>
            <person name="Yin Z."/>
            <person name="Liu H."/>
            <person name="Gao X."/>
            <person name="Li Z."/>
            <person name="Song N."/>
            <person name="Ke X."/>
            <person name="Dai Q."/>
            <person name="Wu Y."/>
            <person name="Sun Y."/>
            <person name="Xu J.-R."/>
            <person name="Kang Z.K."/>
            <person name="Wang L."/>
            <person name="Huang L."/>
        </authorList>
    </citation>
    <scope>NUCLEOTIDE SEQUENCE [LARGE SCALE GENOMIC DNA]</scope>
    <source>
        <strain evidence="4">SXYL134</strain>
    </source>
</reference>
<dbReference type="Proteomes" id="UP000078576">
    <property type="component" value="Unassembled WGS sequence"/>
</dbReference>
<accession>A0A194V3J6</accession>
<evidence type="ECO:0000256" key="2">
    <source>
        <dbReference type="SAM" id="MobiDB-lite"/>
    </source>
</evidence>
<feature type="region of interest" description="Disordered" evidence="2">
    <location>
        <begin position="975"/>
        <end position="1015"/>
    </location>
</feature>
<keyword evidence="4" id="KW-1185">Reference proteome</keyword>
<dbReference type="CDD" id="cd00105">
    <property type="entry name" value="KH-I"/>
    <property type="match status" value="1"/>
</dbReference>
<dbReference type="AlphaFoldDB" id="A0A194V3J6"/>
<dbReference type="OrthoDB" id="185373at2759"/>
<organism evidence="3 4">
    <name type="scientific">Cytospora mali</name>
    <name type="common">Apple Valsa canker fungus</name>
    <name type="synonym">Valsa mali</name>
    <dbReference type="NCBI Taxonomy" id="578113"/>
    <lineage>
        <taxon>Eukaryota</taxon>
        <taxon>Fungi</taxon>
        <taxon>Dikarya</taxon>
        <taxon>Ascomycota</taxon>
        <taxon>Pezizomycotina</taxon>
        <taxon>Sordariomycetes</taxon>
        <taxon>Sordariomycetidae</taxon>
        <taxon>Diaporthales</taxon>
        <taxon>Cytosporaceae</taxon>
        <taxon>Cytospora</taxon>
    </lineage>
</organism>
<dbReference type="InterPro" id="IPR011990">
    <property type="entry name" value="TPR-like_helical_dom_sf"/>
</dbReference>
<dbReference type="PANTHER" id="PTHR47933">
    <property type="entry name" value="PENTATRICOPEPTIDE REPEAT-CONTAINING PROTEIN 1, MITOCHONDRIAL"/>
    <property type="match status" value="1"/>
</dbReference>
<name>A0A194V3J6_CYTMA</name>
<dbReference type="Pfam" id="PF13812">
    <property type="entry name" value="PPR_3"/>
    <property type="match status" value="1"/>
</dbReference>
<sequence>MSLGITAIWRVRPQQRLGLLIPREPHLFNGPPTCRRFSPNPVLTTVISARYSSKTAQGPGPSGDQAEAKADNDVDRDPADEVPTTSPITKTEVKGAIDEPIHRPTMHRRGVRAPRHEAQRLDESLQRSKFVRSVLVEPAKIYPEKRETRESWRDHHKSVSAQVYFQRTRRDSIESRIATSAHTTDWRRVLGLLAKNTPRQPKGWIEDGIKIELPESVYARIMDEGGDFKVGAIRRRTGVSIKASRGDNPGDRPSLLLSGSRQAINMATEELRSISQSITITRLSHLAPGEERTESFDKKEFVVPPLAREEGGPFRRYKVDYDISTIPWPDTMSHQAFEKYVASLTDSVILPHLDSKLYNHTKYAVLLDHERAVARQLRHAFTRRDGRPWASCSALKLALSFLCEKGDKYLPEARSIFISMDQKGLRMDVDVFNILLRAPTKIRHLQKFQQTLLIMTRRGLAPNLDTWMLFLRMVESVEVRSYILQSMHMKNLLGTPIAIQRVAEEMARFDADHAVQQGKDLNTFIQEQDERYGPDWLTRDAGNQVLDVLCRYKLYKEAFQLLDRMHARAESIPAQFTADVIAARPDVVSFNTIISAAKRHSKLNVMRNVIRRMKTVAFATQPDRITLHLLFERAWHLRMPTTISIIWRYAALARLTTYRMRHRVAALLAFQPGMADSPTSNDITPLAYKRLRGESLARDLAGGKAALDKIRSIAAGRNRAELAVLAAKVWPEAFDNCGPAISFASVLSQAALRDSAFFRASKEGSTTLRALWRRTKPKVLPLKERRPIEAGWVDLAPLDRVDAHLIHPEDDWEGVCGDMKDLNAPRADRLITEDGLGIDDSSADEINPVNVEEVVADGRGSEEGGIIRKTFFGREMAILDPDLWTEPDARRWFQRSSMLQKMTEEKILAVLEEMEKDYPKIPEDVPMVQEWEGPQLTEDEVGDVEGVVEDRAEADQGVPEPIEGARGALTLVQDEAAEDLTGLETQEKMTDDKQEAEDLPVATDTDVAKRTHDEG</sequence>
<dbReference type="InterPro" id="IPR002885">
    <property type="entry name" value="PPR_rpt"/>
</dbReference>
<dbReference type="PANTHER" id="PTHR47933:SF11">
    <property type="entry name" value="PENTATRICOPEPTIDE REPEAT-CONTAINING PROTEIN 2"/>
    <property type="match status" value="1"/>
</dbReference>
<dbReference type="GO" id="GO:0003729">
    <property type="term" value="F:mRNA binding"/>
    <property type="evidence" value="ECO:0007669"/>
    <property type="project" value="TreeGrafter"/>
</dbReference>
<evidence type="ECO:0000313" key="4">
    <source>
        <dbReference type="Proteomes" id="UP000078576"/>
    </source>
</evidence>
<feature type="region of interest" description="Disordered" evidence="2">
    <location>
        <begin position="52"/>
        <end position="86"/>
    </location>
</feature>
<evidence type="ECO:0000313" key="3">
    <source>
        <dbReference type="EMBL" id="KUI58416.1"/>
    </source>
</evidence>
<dbReference type="STRING" id="694573.A0A194V3J6"/>
<feature type="compositionally biased region" description="Basic and acidic residues" evidence="2">
    <location>
        <begin position="1006"/>
        <end position="1015"/>
    </location>
</feature>